<dbReference type="RefSeq" id="WP_263038044.1">
    <property type="nucleotide sequence ID" value="NZ_JAOTPL010000010.1"/>
</dbReference>
<comment type="caution">
    <text evidence="2">The sequence shown here is derived from an EMBL/GenBank/DDBJ whole genome shotgun (WGS) entry which is preliminary data.</text>
</comment>
<evidence type="ECO:0000256" key="1">
    <source>
        <dbReference type="SAM" id="SignalP"/>
    </source>
</evidence>
<sequence length="183" mass="20491">MNNKIFLLAIFSILLFAACGRKNIPAKTTTTVTTERPPVAPDRIADDKKYMVKATVPVNKVEGNENVEANIKANAAKAPTAAEKAVAVIDSKGNVVIDRNTLPAHVNHNLDSISMVVRAYTPNQAKNLSSRYNFIPPRVIYVPASMQKQGTKGVYFLYKIPNNALWYWKRSDGYFYIDENHYQ</sequence>
<reference evidence="2" key="1">
    <citation type="submission" date="2022-10" db="EMBL/GenBank/DDBJ databases">
        <authorList>
            <person name="Kim H.S."/>
            <person name="Kim J.-S."/>
            <person name="Suh M.K."/>
            <person name="Eom M.K."/>
            <person name="Lee J.-S."/>
        </authorList>
    </citation>
    <scope>NUCLEOTIDE SEQUENCE</scope>
    <source>
        <strain evidence="2">LIP-5</strain>
    </source>
</reference>
<dbReference type="AlphaFoldDB" id="A0AAE3LKN6"/>
<dbReference type="Proteomes" id="UP001209317">
    <property type="component" value="Unassembled WGS sequence"/>
</dbReference>
<organism evidence="2 3">
    <name type="scientific">Haoranjiania flava</name>
    <dbReference type="NCBI Taxonomy" id="1856322"/>
    <lineage>
        <taxon>Bacteria</taxon>
        <taxon>Pseudomonadati</taxon>
        <taxon>Bacteroidota</taxon>
        <taxon>Chitinophagia</taxon>
        <taxon>Chitinophagales</taxon>
        <taxon>Chitinophagaceae</taxon>
        <taxon>Haoranjiania</taxon>
    </lineage>
</organism>
<gene>
    <name evidence="2" type="ORF">OD355_08530</name>
</gene>
<name>A0AAE3LKN6_9BACT</name>
<dbReference type="PROSITE" id="PS51257">
    <property type="entry name" value="PROKAR_LIPOPROTEIN"/>
    <property type="match status" value="1"/>
</dbReference>
<evidence type="ECO:0000313" key="3">
    <source>
        <dbReference type="Proteomes" id="UP001209317"/>
    </source>
</evidence>
<feature type="chain" id="PRO_5042033887" description="Lipoprotein" evidence="1">
    <location>
        <begin position="18"/>
        <end position="183"/>
    </location>
</feature>
<dbReference type="EMBL" id="JAOTPL010000010">
    <property type="protein sequence ID" value="MCU7694559.1"/>
    <property type="molecule type" value="Genomic_DNA"/>
</dbReference>
<feature type="signal peptide" evidence="1">
    <location>
        <begin position="1"/>
        <end position="17"/>
    </location>
</feature>
<keyword evidence="3" id="KW-1185">Reference proteome</keyword>
<accession>A0AAE3LKN6</accession>
<evidence type="ECO:0000313" key="2">
    <source>
        <dbReference type="EMBL" id="MCU7694559.1"/>
    </source>
</evidence>
<evidence type="ECO:0008006" key="4">
    <source>
        <dbReference type="Google" id="ProtNLM"/>
    </source>
</evidence>
<protein>
    <recommendedName>
        <fullName evidence="4">Lipoprotein</fullName>
    </recommendedName>
</protein>
<proteinExistence type="predicted"/>
<keyword evidence="1" id="KW-0732">Signal</keyword>